<reference evidence="9 10" key="1">
    <citation type="submission" date="2024-09" db="EMBL/GenBank/DDBJ databases">
        <authorList>
            <person name="Sun Q."/>
            <person name="Mori K."/>
        </authorList>
    </citation>
    <scope>NUCLEOTIDE SEQUENCE [LARGE SCALE GENOMIC DNA]</scope>
    <source>
        <strain evidence="9 10">KCTC 23315</strain>
    </source>
</reference>
<dbReference type="InterPro" id="IPR007730">
    <property type="entry name" value="SPOR-like_dom"/>
</dbReference>
<dbReference type="InterPro" id="IPR009009">
    <property type="entry name" value="RlpA-like_DPBB"/>
</dbReference>
<evidence type="ECO:0000313" key="10">
    <source>
        <dbReference type="Proteomes" id="UP001589813"/>
    </source>
</evidence>
<proteinExistence type="inferred from homology"/>
<feature type="domain" description="SPOR" evidence="8">
    <location>
        <begin position="277"/>
        <end position="342"/>
    </location>
</feature>
<protein>
    <recommendedName>
        <fullName evidence="4">Endolytic peptidoglycan transglycosylase RlpA</fullName>
        <ecNumber evidence="4">4.2.2.-</ecNumber>
    </recommendedName>
</protein>
<feature type="compositionally biased region" description="Polar residues" evidence="6">
    <location>
        <begin position="255"/>
        <end position="274"/>
    </location>
</feature>
<evidence type="ECO:0000256" key="5">
    <source>
        <dbReference type="RuleBase" id="RU003495"/>
    </source>
</evidence>
<dbReference type="PANTHER" id="PTHR34183:SF1">
    <property type="entry name" value="ENDOLYTIC PEPTIDOGLYCAN TRANSGLYCOSYLASE RLPA"/>
    <property type="match status" value="1"/>
</dbReference>
<gene>
    <name evidence="4" type="primary">rlpA</name>
    <name evidence="9" type="ORF">ACFFJP_05390</name>
</gene>
<evidence type="ECO:0000259" key="7">
    <source>
        <dbReference type="Pfam" id="PF03330"/>
    </source>
</evidence>
<evidence type="ECO:0000259" key="8">
    <source>
        <dbReference type="Pfam" id="PF05036"/>
    </source>
</evidence>
<dbReference type="PANTHER" id="PTHR34183">
    <property type="entry name" value="ENDOLYTIC PEPTIDOGLYCAN TRANSGLYCOSYLASE RLPA"/>
    <property type="match status" value="1"/>
</dbReference>
<sequence length="350" mass="38049">MKHSFAFISLPGSGKKFSVIAFAVLLSACSSAPEQSDSGLRDNMDPNAGRYSQDKDSIPLRLPTEDELRDPEPTVEGLSRGGNKPYNIYGVNYSPRTDILQYEEEGVASWYGSKFHGHLTSNGEVYNVFSMTAAHKTLPLPSYVRVTNLDNYRTAIVRVNDRGPFHDNRIIDLSYSAAYKLGIFPGGTGRVKLELISSPAMASQESFATPIAKLPDIPYQPVTPSERPSRSSNEFVERPYVPAGTVAQPQAVAPVSTTPKAQAPVRSNPSAGSSANGCYIQLIASSDKAKVQRLGNELQQQLSVPTAIESVNGLFRLLAGPLQDNAQHMLDTLRSGEYPQAYFTNKSLCS</sequence>
<feature type="compositionally biased region" description="Basic and acidic residues" evidence="6">
    <location>
        <begin position="52"/>
        <end position="72"/>
    </location>
</feature>
<dbReference type="InterPro" id="IPR036908">
    <property type="entry name" value="RlpA-like_sf"/>
</dbReference>
<comment type="caution">
    <text evidence="9">The sequence shown here is derived from an EMBL/GenBank/DDBJ whole genome shotgun (WGS) entry which is preliminary data.</text>
</comment>
<keyword evidence="3 4" id="KW-0961">Cell wall biogenesis/degradation</keyword>
<evidence type="ECO:0000256" key="4">
    <source>
        <dbReference type="HAMAP-Rule" id="MF_02071"/>
    </source>
</evidence>
<dbReference type="HAMAP" id="MF_02071">
    <property type="entry name" value="RlpA"/>
    <property type="match status" value="1"/>
</dbReference>
<comment type="subcellular location">
    <subcellularLocation>
        <location evidence="4">Cell membrane</location>
        <topology evidence="4">Lipid-anchor</topology>
    </subcellularLocation>
</comment>
<dbReference type="Pfam" id="PF03330">
    <property type="entry name" value="DPBB_1"/>
    <property type="match status" value="1"/>
</dbReference>
<keyword evidence="10" id="KW-1185">Reference proteome</keyword>
<comment type="function">
    <text evidence="4">Lytic transglycosylase with a strong preference for naked glycan strands that lack stem peptides.</text>
</comment>
<dbReference type="SUPFAM" id="SSF110997">
    <property type="entry name" value="Sporulation related repeat"/>
    <property type="match status" value="1"/>
</dbReference>
<keyword evidence="4" id="KW-0449">Lipoprotein</keyword>
<keyword evidence="1" id="KW-0732">Signal</keyword>
<name>A0ABV6BCF3_9GAMM</name>
<keyword evidence="4" id="KW-1003">Cell membrane</keyword>
<feature type="region of interest" description="Disordered" evidence="6">
    <location>
        <begin position="249"/>
        <end position="274"/>
    </location>
</feature>
<dbReference type="InterPro" id="IPR036680">
    <property type="entry name" value="SPOR-like_sf"/>
</dbReference>
<evidence type="ECO:0000313" key="9">
    <source>
        <dbReference type="EMBL" id="MFC0047713.1"/>
    </source>
</evidence>
<accession>A0ABV6BCF3</accession>
<dbReference type="NCBIfam" id="TIGR00413">
    <property type="entry name" value="rlpA"/>
    <property type="match status" value="1"/>
</dbReference>
<dbReference type="Proteomes" id="UP001589813">
    <property type="component" value="Unassembled WGS sequence"/>
</dbReference>
<dbReference type="InterPro" id="IPR034718">
    <property type="entry name" value="RlpA"/>
</dbReference>
<dbReference type="RefSeq" id="WP_377241219.1">
    <property type="nucleotide sequence ID" value="NZ_JBHLXP010000001.1"/>
</dbReference>
<dbReference type="Gene3D" id="2.40.40.10">
    <property type="entry name" value="RlpA-like domain"/>
    <property type="match status" value="1"/>
</dbReference>
<feature type="domain" description="RlpA-like protein double-psi beta-barrel" evidence="7">
    <location>
        <begin position="104"/>
        <end position="192"/>
    </location>
</feature>
<keyword evidence="2 4" id="KW-0456">Lyase</keyword>
<organism evidence="9 10">
    <name type="scientific">Rheinheimera tilapiae</name>
    <dbReference type="NCBI Taxonomy" id="875043"/>
    <lineage>
        <taxon>Bacteria</taxon>
        <taxon>Pseudomonadati</taxon>
        <taxon>Pseudomonadota</taxon>
        <taxon>Gammaproteobacteria</taxon>
        <taxon>Chromatiales</taxon>
        <taxon>Chromatiaceae</taxon>
        <taxon>Rheinheimera</taxon>
    </lineage>
</organism>
<dbReference type="CDD" id="cd22268">
    <property type="entry name" value="DPBB_RlpA-like"/>
    <property type="match status" value="1"/>
</dbReference>
<dbReference type="InterPro" id="IPR012997">
    <property type="entry name" value="RplA"/>
</dbReference>
<evidence type="ECO:0000256" key="6">
    <source>
        <dbReference type="SAM" id="MobiDB-lite"/>
    </source>
</evidence>
<dbReference type="EC" id="4.2.2.-" evidence="4"/>
<evidence type="ECO:0000256" key="3">
    <source>
        <dbReference type="ARBA" id="ARBA00023316"/>
    </source>
</evidence>
<dbReference type="EMBL" id="JBHLXP010000001">
    <property type="protein sequence ID" value="MFC0047713.1"/>
    <property type="molecule type" value="Genomic_DNA"/>
</dbReference>
<evidence type="ECO:0000256" key="1">
    <source>
        <dbReference type="ARBA" id="ARBA00022729"/>
    </source>
</evidence>
<feature type="region of interest" description="Disordered" evidence="6">
    <location>
        <begin position="33"/>
        <end position="81"/>
    </location>
</feature>
<keyword evidence="4" id="KW-0472">Membrane</keyword>
<dbReference type="Pfam" id="PF05036">
    <property type="entry name" value="SPOR"/>
    <property type="match status" value="1"/>
</dbReference>
<keyword evidence="4" id="KW-0564">Palmitate</keyword>
<dbReference type="SUPFAM" id="SSF50685">
    <property type="entry name" value="Barwin-like endoglucanases"/>
    <property type="match status" value="1"/>
</dbReference>
<comment type="similarity">
    <text evidence="4 5">Belongs to the RlpA family.</text>
</comment>
<evidence type="ECO:0000256" key="2">
    <source>
        <dbReference type="ARBA" id="ARBA00023239"/>
    </source>
</evidence>
<dbReference type="PROSITE" id="PS51257">
    <property type="entry name" value="PROKAR_LIPOPROTEIN"/>
    <property type="match status" value="1"/>
</dbReference>